<feature type="compositionally biased region" description="Basic residues" evidence="5">
    <location>
        <begin position="444"/>
        <end position="460"/>
    </location>
</feature>
<feature type="compositionally biased region" description="Polar residues" evidence="5">
    <location>
        <begin position="1463"/>
        <end position="1473"/>
    </location>
</feature>
<evidence type="ECO:0000256" key="3">
    <source>
        <dbReference type="ARBA" id="ARBA00022614"/>
    </source>
</evidence>
<evidence type="ECO:0000256" key="4">
    <source>
        <dbReference type="ARBA" id="ARBA00022737"/>
    </source>
</evidence>
<feature type="compositionally biased region" description="Low complexity" evidence="5">
    <location>
        <begin position="477"/>
        <end position="493"/>
    </location>
</feature>
<reference evidence="6 7" key="1">
    <citation type="submission" date="2023-04" db="EMBL/GenBank/DDBJ databases">
        <title>Genome of Basidiobolus ranarum AG-B5.</title>
        <authorList>
            <person name="Stajich J.E."/>
            <person name="Carter-House D."/>
            <person name="Gryganskyi A."/>
        </authorList>
    </citation>
    <scope>NUCLEOTIDE SEQUENCE [LARGE SCALE GENOMIC DNA]</scope>
    <source>
        <strain evidence="6 7">AG-B5</strain>
    </source>
</reference>
<organism evidence="6 7">
    <name type="scientific">Basidiobolus ranarum</name>
    <dbReference type="NCBI Taxonomy" id="34480"/>
    <lineage>
        <taxon>Eukaryota</taxon>
        <taxon>Fungi</taxon>
        <taxon>Fungi incertae sedis</taxon>
        <taxon>Zoopagomycota</taxon>
        <taxon>Entomophthoromycotina</taxon>
        <taxon>Basidiobolomycetes</taxon>
        <taxon>Basidiobolales</taxon>
        <taxon>Basidiobolaceae</taxon>
        <taxon>Basidiobolus</taxon>
    </lineage>
</organism>
<keyword evidence="2" id="KW-0963">Cytoplasm</keyword>
<name>A0ABR2WVX3_9FUNG</name>
<feature type="compositionally biased region" description="Polar residues" evidence="5">
    <location>
        <begin position="503"/>
        <end position="524"/>
    </location>
</feature>
<feature type="region of interest" description="Disordered" evidence="5">
    <location>
        <begin position="634"/>
        <end position="653"/>
    </location>
</feature>
<dbReference type="EMBL" id="JASJQH010000244">
    <property type="protein sequence ID" value="KAK9765626.1"/>
    <property type="molecule type" value="Genomic_DNA"/>
</dbReference>
<evidence type="ECO:0000256" key="5">
    <source>
        <dbReference type="SAM" id="MobiDB-lite"/>
    </source>
</evidence>
<feature type="region of interest" description="Disordered" evidence="5">
    <location>
        <begin position="1418"/>
        <end position="1562"/>
    </location>
</feature>
<dbReference type="PROSITE" id="PS51450">
    <property type="entry name" value="LRR"/>
    <property type="match status" value="2"/>
</dbReference>
<accession>A0ABR2WVX3</accession>
<dbReference type="PANTHER" id="PTHR15454:SF69">
    <property type="entry name" value="SERINE_THREONINE-PROTEIN KINASE 11-INTERACTING PROTEIN"/>
    <property type="match status" value="1"/>
</dbReference>
<evidence type="ECO:0000256" key="2">
    <source>
        <dbReference type="ARBA" id="ARBA00022490"/>
    </source>
</evidence>
<keyword evidence="4" id="KW-0677">Repeat</keyword>
<dbReference type="Gene3D" id="3.80.10.10">
    <property type="entry name" value="Ribonuclease Inhibitor"/>
    <property type="match status" value="2"/>
</dbReference>
<evidence type="ECO:0000256" key="1">
    <source>
        <dbReference type="ARBA" id="ARBA00004496"/>
    </source>
</evidence>
<dbReference type="InterPro" id="IPR001611">
    <property type="entry name" value="Leu-rich_rpt"/>
</dbReference>
<dbReference type="Proteomes" id="UP001479436">
    <property type="component" value="Unassembled WGS sequence"/>
</dbReference>
<feature type="region of interest" description="Disordered" evidence="5">
    <location>
        <begin position="423"/>
        <end position="544"/>
    </location>
</feature>
<protein>
    <submittedName>
        <fullName evidence="6">Uncharacterized protein</fullName>
    </submittedName>
</protein>
<comment type="subcellular location">
    <subcellularLocation>
        <location evidence="1">Cytoplasm</location>
    </subcellularLocation>
</comment>
<feature type="compositionally biased region" description="Low complexity" evidence="5">
    <location>
        <begin position="576"/>
        <end position="597"/>
    </location>
</feature>
<comment type="caution">
    <text evidence="6">The sequence shown here is derived from an EMBL/GenBank/DDBJ whole genome shotgun (WGS) entry which is preliminary data.</text>
</comment>
<dbReference type="InterPro" id="IPR032675">
    <property type="entry name" value="LRR_dom_sf"/>
</dbReference>
<gene>
    <name evidence="6" type="ORF">K7432_005888</name>
</gene>
<keyword evidence="3" id="KW-0433">Leucine-rich repeat</keyword>
<keyword evidence="7" id="KW-1185">Reference proteome</keyword>
<feature type="region of interest" description="Disordered" evidence="5">
    <location>
        <begin position="566"/>
        <end position="603"/>
    </location>
</feature>
<feature type="compositionally biased region" description="Polar residues" evidence="5">
    <location>
        <begin position="689"/>
        <end position="708"/>
    </location>
</feature>
<feature type="region of interest" description="Disordered" evidence="5">
    <location>
        <begin position="668"/>
        <end position="736"/>
    </location>
</feature>
<dbReference type="PANTHER" id="PTHR15454">
    <property type="entry name" value="NISCHARIN RELATED"/>
    <property type="match status" value="1"/>
</dbReference>
<feature type="compositionally biased region" description="Acidic residues" evidence="5">
    <location>
        <begin position="718"/>
        <end position="727"/>
    </location>
</feature>
<feature type="compositionally biased region" description="Basic and acidic residues" evidence="5">
    <location>
        <begin position="1438"/>
        <end position="1452"/>
    </location>
</feature>
<feature type="compositionally biased region" description="Polar residues" evidence="5">
    <location>
        <begin position="1503"/>
        <end position="1512"/>
    </location>
</feature>
<dbReference type="SUPFAM" id="SSF52075">
    <property type="entry name" value="Outer arm dynein light chain 1"/>
    <property type="match status" value="1"/>
</dbReference>
<feature type="compositionally biased region" description="Basic and acidic residues" evidence="5">
    <location>
        <begin position="1536"/>
        <end position="1559"/>
    </location>
</feature>
<proteinExistence type="predicted"/>
<feature type="compositionally biased region" description="Basic and acidic residues" evidence="5">
    <location>
        <begin position="1476"/>
        <end position="1488"/>
    </location>
</feature>
<evidence type="ECO:0000313" key="6">
    <source>
        <dbReference type="EMBL" id="KAK9765626.1"/>
    </source>
</evidence>
<feature type="compositionally biased region" description="Polar residues" evidence="5">
    <location>
        <begin position="1422"/>
        <end position="1432"/>
    </location>
</feature>
<feature type="compositionally biased region" description="Polar residues" evidence="5">
    <location>
        <begin position="423"/>
        <end position="432"/>
    </location>
</feature>
<evidence type="ECO:0000313" key="7">
    <source>
        <dbReference type="Proteomes" id="UP001479436"/>
    </source>
</evidence>
<sequence length="1597" mass="178936">MNSPEETILACAKYLRANESRFRNHKGKPPINHDNDPSLTSSLTSVLTLGYVRPVSTPSERTFTVDPVKLSIVITKLEEYNLLVDGVPQVAPMSPARSVKSVTSLASITSSFSSLSFLGWKRNENSGIDAKIHFQNELEYICRFFQHIRKLRISWLDANQITQHDNLPVPISLGPFIGLVHLDLQKLPPRYFSAWNILHLNLESIVCQGGIVDLHDLFIDTIGKDASLELDATWPKLHSIDLSHNDLAGLAVEPALRITACETLNISHNLLLSVPPALTELFRLRNLNLSHNMISNVTGIDQILGNITVLDLSYNRLVSLCGLHKLWALVLINVRGNEISDVGEVGRLAELPSLQEVLVEGNPLTQKADYRTQIFSIFFSHELDILLDGTGPSFLEKRSIITEPKAGPGEEPIIAIRPVATYTPISNSSTPPETKESSDIPALKSRRNRPAFNKNKRRSKRVVDISSDQDPLDSIAESPKLLESSLSGKLSESIMTEEPEGMSNENIPRSSPRSASQILSTGEITSHRTDKPFLHRSTSPNRQGKPFVHRLAELEGVIQTGRHEFRIPIRGRSIQRDSQPSSPRSRSPASIRSSMSALTATNNSEDFRKKIEALRNEAGSTWLKIYSEIQHPTNVARRRSIADSQDPEDDKFVVGSLPSKLTLVSLRKSKANEPTGDSEVVEDDLRSVDSPSSTDSKKSNNMVESTTPVLAESQTELVESEEVTEPESELKSLPDGKQYRIQVTEYSSRTRSKRCVRVPIRDRILVITDTTFVEANPETWDIVCQRGFQGLLRIETKRVETPEQHAVFRLEFKYRRYDNPTYCDYRITRTAEDPKISEELQTELETIVRKNWEEGKGHEVYKQGKCLNCSWIGFLNLEDEKDNGDWLRVKKLNNSLSPVTSESESDAKEKERKCPVCSGTFLVEFFGREESGVTQTNEPPAWAFTSSSHVTDSDSPVNNKFGFFDSWLANPLVGLTNRNDTKSPVKARALSPMPNQDAKELKKKKSEINETEILKKMEQVAGYSASLPPFRSLTNAIRLHFQLTIIEDDDERLVTWVSSSFIPHAPTSVTLPSMWSIMSSNIENIPKVAPVEKPIYIGLTNKTLYLFSPQTIPLPASTSATENNPAKHLKLLYAIPISLVSRIDVGPNRQTLTVHLNLASYNGATSVPATVSLTLPPHSITFLIRDRLICSAFLNSLVEICYDYDIHMEEGKVKVVNHDIEWAVKNIRKQVLINEMDSRLEAIPNHYLTGVDPASSEAVVVDKVTFDFFKIYHLVTRLLKQPVSSPPVADSPQYYTEAFTLVGTEKYLYLCQERHDVWPPAITNISEIMDTTQNSPTIQKAEGRWGRKKNHPLMATLIEQYKRVEVIPISWITEVEKIKKGTSMIIGKEKEGPNVGCAATGWEVLIRITFSEEIEELDSRSNRSVQSTITLQNPPPTLEEKEGQPVSDENHSGVDTIAKATELDTNQDTNLVADSTPEKATAEEKPEIEVPNTNQESEHSDEQISQNEPNSETTKEENRANDEQNVISSDGNVVEVSEKKPEDSPNDEVKPPNHNEKSSKHISWNLLYTTQASAEEFIENLRGVWKETKGAELNVLE</sequence>
<feature type="compositionally biased region" description="Basic and acidic residues" evidence="5">
    <location>
        <begin position="1513"/>
        <end position="1522"/>
    </location>
</feature>